<evidence type="ECO:0000259" key="4">
    <source>
        <dbReference type="PROSITE" id="PS51387"/>
    </source>
</evidence>
<comment type="similarity">
    <text evidence="1">Belongs to the FAD-binding oxidoreductase/transferase type 4 family.</text>
</comment>
<protein>
    <submittedName>
        <fullName evidence="5">FAD-binding oxidoreductase</fullName>
    </submittedName>
</protein>
<dbReference type="InterPro" id="IPR036318">
    <property type="entry name" value="FAD-bd_PCMH-like_sf"/>
</dbReference>
<comment type="caution">
    <text evidence="5">The sequence shown here is derived from an EMBL/GenBank/DDBJ whole genome shotgun (WGS) entry which is preliminary data.</text>
</comment>
<dbReference type="InterPro" id="IPR016171">
    <property type="entry name" value="Vanillyl_alc_oxidase_C-sub2"/>
</dbReference>
<dbReference type="InterPro" id="IPR006094">
    <property type="entry name" value="Oxid_FAD_bind_N"/>
</dbReference>
<dbReference type="SUPFAM" id="SSF55103">
    <property type="entry name" value="FAD-linked oxidases, C-terminal domain"/>
    <property type="match status" value="1"/>
</dbReference>
<keyword evidence="6" id="KW-1185">Reference proteome</keyword>
<evidence type="ECO:0000313" key="5">
    <source>
        <dbReference type="EMBL" id="GMM59293.1"/>
    </source>
</evidence>
<dbReference type="PANTHER" id="PTHR43716">
    <property type="entry name" value="D-2-HYDROXYGLUTARATE DEHYDROGENASE, MITOCHONDRIAL"/>
    <property type="match status" value="1"/>
</dbReference>
<organism evidence="5 6">
    <name type="scientific">Novosphingobium pituita</name>
    <dbReference type="NCBI Taxonomy" id="3056842"/>
    <lineage>
        <taxon>Bacteria</taxon>
        <taxon>Pseudomonadati</taxon>
        <taxon>Pseudomonadota</taxon>
        <taxon>Alphaproteobacteria</taxon>
        <taxon>Sphingomonadales</taxon>
        <taxon>Sphingomonadaceae</taxon>
        <taxon>Novosphingobium</taxon>
    </lineage>
</organism>
<evidence type="ECO:0000256" key="1">
    <source>
        <dbReference type="ARBA" id="ARBA00008000"/>
    </source>
</evidence>
<gene>
    <name evidence="5" type="ORF">NUTIK01_00700</name>
</gene>
<evidence type="ECO:0000256" key="2">
    <source>
        <dbReference type="ARBA" id="ARBA00022630"/>
    </source>
</evidence>
<dbReference type="SUPFAM" id="SSF56176">
    <property type="entry name" value="FAD-binding/transporter-associated domain-like"/>
    <property type="match status" value="1"/>
</dbReference>
<dbReference type="InterPro" id="IPR016169">
    <property type="entry name" value="FAD-bd_PCMH_sub2"/>
</dbReference>
<dbReference type="Gene3D" id="3.30.70.2740">
    <property type="match status" value="1"/>
</dbReference>
<dbReference type="InterPro" id="IPR016164">
    <property type="entry name" value="FAD-linked_Oxase-like_C"/>
</dbReference>
<evidence type="ECO:0000313" key="6">
    <source>
        <dbReference type="Proteomes" id="UP001187221"/>
    </source>
</evidence>
<dbReference type="RefSeq" id="WP_317973154.1">
    <property type="nucleotide sequence ID" value="NZ_BTFW01000001.1"/>
</dbReference>
<dbReference type="Pfam" id="PF01565">
    <property type="entry name" value="FAD_binding_4"/>
    <property type="match status" value="1"/>
</dbReference>
<accession>A0ABQ6P224</accession>
<dbReference type="Gene3D" id="3.30.465.10">
    <property type="match status" value="1"/>
</dbReference>
<reference evidence="5 6" key="1">
    <citation type="submission" date="2023-06" db="EMBL/GenBank/DDBJ databases">
        <title>Draft genome sequence of Novosphingobium sp. strain IK01.</title>
        <authorList>
            <person name="Hatamoto M."/>
            <person name="Ikarashi T."/>
            <person name="Yamaguchi T."/>
        </authorList>
    </citation>
    <scope>NUCLEOTIDE SEQUENCE [LARGE SCALE GENOMIC DNA]</scope>
    <source>
        <strain evidence="5 6">IK01</strain>
    </source>
</reference>
<dbReference type="EMBL" id="BTFW01000001">
    <property type="protein sequence ID" value="GMM59293.1"/>
    <property type="molecule type" value="Genomic_DNA"/>
</dbReference>
<sequence>MVETLAQGADGAAFLEAAAALLGPKGFITDPETVAPWLTDWRGRFTGRALALAAPANTGEVAALVRLCAAHHIPIVPQGGNSGMSGGATPDESGHAIILSLRRMNAIRAVDTATRSATCEAGVILQVLHEAAAARGLRFPLSLGGKGSATVGGLISTNAGGTQVLRHGSMRALVLGLEAVLPDGQVFDQLVPLKKDNRGFDLKQVLIGSEGTMGIVTAATLKLEPAIAAREVLWAGTEDLFKARELLLLAQRLTGPALEGFEVMPQHSLDAVRAYLPGARAPLEQDHAWHVLIELVADADGAERLPDLAQRLLEEAFETGLIADATMAPNETQAEAFWTLRETISPAERAIGPAMQHDISVPVEKMPAFVEEAVPLFETQWPGTQAICFGHLGDGNIHFHVIAPPGADRASWEAGDGKAISRQVHDMVTAWGGSISAEHGIGQLKRDELDRLGDPAALAILRAVKHALDPLGLMNPGKLV</sequence>
<dbReference type="InterPro" id="IPR016166">
    <property type="entry name" value="FAD-bd_PCMH"/>
</dbReference>
<evidence type="ECO:0000256" key="3">
    <source>
        <dbReference type="ARBA" id="ARBA00022827"/>
    </source>
</evidence>
<keyword evidence="2" id="KW-0285">Flavoprotein</keyword>
<dbReference type="Gene3D" id="3.30.43.10">
    <property type="entry name" value="Uridine Diphospho-n-acetylenolpyruvylglucosamine Reductase, domain 2"/>
    <property type="match status" value="1"/>
</dbReference>
<keyword evidence="3" id="KW-0274">FAD</keyword>
<proteinExistence type="inferred from homology"/>
<dbReference type="Gene3D" id="1.10.45.10">
    <property type="entry name" value="Vanillyl-alcohol Oxidase, Chain A, domain 4"/>
    <property type="match status" value="1"/>
</dbReference>
<dbReference type="PROSITE" id="PS51387">
    <property type="entry name" value="FAD_PCMH"/>
    <property type="match status" value="1"/>
</dbReference>
<dbReference type="Gene3D" id="3.30.70.2190">
    <property type="match status" value="1"/>
</dbReference>
<dbReference type="PANTHER" id="PTHR43716:SF2">
    <property type="entry name" value="BLL6224 PROTEIN"/>
    <property type="match status" value="1"/>
</dbReference>
<dbReference type="InterPro" id="IPR051264">
    <property type="entry name" value="FAD-oxidored/transferase_4"/>
</dbReference>
<dbReference type="InterPro" id="IPR016167">
    <property type="entry name" value="FAD-bd_PCMH_sub1"/>
</dbReference>
<dbReference type="InterPro" id="IPR004113">
    <property type="entry name" value="FAD-bd_oxidored_4_C"/>
</dbReference>
<feature type="domain" description="FAD-binding PCMH-type" evidence="4">
    <location>
        <begin position="45"/>
        <end position="226"/>
    </location>
</feature>
<dbReference type="Proteomes" id="UP001187221">
    <property type="component" value="Unassembled WGS sequence"/>
</dbReference>
<dbReference type="Pfam" id="PF02913">
    <property type="entry name" value="FAD-oxidase_C"/>
    <property type="match status" value="1"/>
</dbReference>
<name>A0ABQ6P224_9SPHN</name>